<dbReference type="AlphaFoldDB" id="A0A1G8NLI2"/>
<dbReference type="GO" id="GO:0016740">
    <property type="term" value="F:transferase activity"/>
    <property type="evidence" value="ECO:0007669"/>
    <property type="project" value="UniProtKB-KW"/>
</dbReference>
<dbReference type="InterPro" id="IPR047801">
    <property type="entry name" value="Peptidase_C45"/>
</dbReference>
<dbReference type="InterPro" id="IPR005079">
    <property type="entry name" value="Peptidase_C45_hydrolase"/>
</dbReference>
<name>A0A1G8NLI2_9GAMM</name>
<evidence type="ECO:0000313" key="2">
    <source>
        <dbReference type="EMBL" id="SDI80977.1"/>
    </source>
</evidence>
<feature type="domain" description="Peptidase C45 hydrolase" evidence="1">
    <location>
        <begin position="109"/>
        <end position="312"/>
    </location>
</feature>
<dbReference type="RefSeq" id="WP_245682124.1">
    <property type="nucleotide sequence ID" value="NZ_FNES01000001.1"/>
</dbReference>
<proteinExistence type="predicted"/>
<keyword evidence="3" id="KW-1185">Reference proteome</keyword>
<dbReference type="NCBIfam" id="NF040521">
    <property type="entry name" value="C45_proenzyme"/>
    <property type="match status" value="1"/>
</dbReference>
<evidence type="ECO:0000259" key="1">
    <source>
        <dbReference type="Pfam" id="PF03417"/>
    </source>
</evidence>
<accession>A0A1G8NLI2</accession>
<organism evidence="2 3">
    <name type="scientific">Billgrantia gudaonensis</name>
    <dbReference type="NCBI Taxonomy" id="376427"/>
    <lineage>
        <taxon>Bacteria</taxon>
        <taxon>Pseudomonadati</taxon>
        <taxon>Pseudomonadota</taxon>
        <taxon>Gammaproteobacteria</taxon>
        <taxon>Oceanospirillales</taxon>
        <taxon>Halomonadaceae</taxon>
        <taxon>Billgrantia</taxon>
    </lineage>
</organism>
<dbReference type="InterPro" id="IPR047794">
    <property type="entry name" value="C45_proenzyme-like"/>
</dbReference>
<dbReference type="PANTHER" id="PTHR34180">
    <property type="entry name" value="PEPTIDASE C45"/>
    <property type="match status" value="1"/>
</dbReference>
<gene>
    <name evidence="2" type="ORF">SAMN04487954_101363</name>
</gene>
<dbReference type="Pfam" id="PF03417">
    <property type="entry name" value="AAT"/>
    <property type="match status" value="1"/>
</dbReference>
<keyword evidence="2" id="KW-0808">Transferase</keyword>
<sequence length="342" mass="37005">MSDIPSLDWLTTRGSHFDIGLALGRRGRAAVRDQLRHTALWQRIVTLADSPAVARMRAYTAHRFPRVMAELNGLAEGLALPLDDVFAWHCRGELLAGAPEGCTTLLLPGETPILAHNEDGLPCLDGTAFLVHAMPDDQPAFLSFCYPGSLPGHTFAMTDAGLVQTVNNLRLTGLEPEVPRMVLGRATLAQPSVTAALERLEAAPACAGFHFGLARLGEPDLTSVEFGAGQACHRPVSAPQLHANHALYHPAMEAGQVITRSSRDRQHRGEALLAEGERDPLAILRDGGLPIFRRSPDDPDDENTLATVCFRLLPDDILWEVHAPGQATPRRGSLQTLFGNDD</sequence>
<protein>
    <submittedName>
        <fullName evidence="2">Acyl-coenzyme A:6-aminopenicillanic acid acyl-transferase</fullName>
    </submittedName>
</protein>
<reference evidence="2 3" key="1">
    <citation type="submission" date="2016-10" db="EMBL/GenBank/DDBJ databases">
        <authorList>
            <person name="de Groot N.N."/>
        </authorList>
    </citation>
    <scope>NUCLEOTIDE SEQUENCE [LARGE SCALE GENOMIC DNA]</scope>
    <source>
        <strain evidence="2 3">CGMCC 1.6133</strain>
    </source>
</reference>
<dbReference type="Proteomes" id="UP000198525">
    <property type="component" value="Unassembled WGS sequence"/>
</dbReference>
<evidence type="ECO:0000313" key="3">
    <source>
        <dbReference type="Proteomes" id="UP000198525"/>
    </source>
</evidence>
<dbReference type="PANTHER" id="PTHR34180:SF1">
    <property type="entry name" value="BETA-ALANYL-DOPAMINE_CARCININE HYDROLASE"/>
    <property type="match status" value="1"/>
</dbReference>
<dbReference type="Gene3D" id="3.60.60.10">
    <property type="entry name" value="Penicillin V Acylase, Chain A"/>
    <property type="match status" value="1"/>
</dbReference>
<dbReference type="EMBL" id="FNES01000001">
    <property type="protein sequence ID" value="SDI80977.1"/>
    <property type="molecule type" value="Genomic_DNA"/>
</dbReference>
<dbReference type="STRING" id="376427.SAMN04487954_101363"/>